<gene>
    <name evidence="1" type="ORF">UFOVP117_8</name>
</gene>
<accession>A0A6J5L643</accession>
<name>A0A6J5L643_9CAUD</name>
<proteinExistence type="predicted"/>
<dbReference type="EMBL" id="LR796235">
    <property type="protein sequence ID" value="CAB4129485.1"/>
    <property type="molecule type" value="Genomic_DNA"/>
</dbReference>
<sequence>MAQQNINQYNFNKWYVKPVRKIFDICLASDERDYNEEVIFSTDLIAQNDGNRLPIYFDLNNSGSSQQFTIEYSKFLSGNTLVSLNYYNPLNLDLNFLTASTLCDIGLTGIDNGLVAQMTGETINYTMGLFTGSEKWDRYYYDRRQKLINITGYTNLPNERFSGNTKETVYNMTSVELGSAGYYNQLYGGFYQGFFKLFGYDYETFPNRTNKGWTVEMLLRARQEDQYGPTAGQTTLNLTYPENTNTFFYFGTRAENKYYHHASGSPISDSGYTRVTGVLEGCLETCACSNTGVTNSRCVEVYEPLVYTAQHNTTCDCGCNATTNVPNNDKDPLYDSMSNSFSLRLSGDPANPKVCVKVLTFTGGCVTTGTSPTTGITYQTGYTITEHCSTNTIFNYCSTDNPLFLNKEHWFLVDCVWERSTYYDTCDLYYRGGLGLISDTEYVDSLSNNTILLIQPPITHTGSTPAEQVEIVNLNERWLIERSDRLGSLKIFVNGKLLFVINGFEEVIPRALNTEKEKQLGVPFNISWGGGTQGLRESLTFTGCPTTLTGLTYTQDPEVMPNETLSGTSLSALTTNILIEPTFGGSFDGAISQFRMYTEPLSVPEILHNFDILKPNFKLFDFRCPDCSDILINDITYDKQQYQITFSSTEFINYSYYLYYTPEGGSSRTFVGYYTTYDNFPNTVSFILSPIFPENGFGTYYFYFIDIDQTISVVVSSLNDVLLVSPGIFLYVGGNNYLVV</sequence>
<protein>
    <submittedName>
        <fullName evidence="1">Uncharacterized protein</fullName>
    </submittedName>
</protein>
<organism evidence="1">
    <name type="scientific">uncultured Caudovirales phage</name>
    <dbReference type="NCBI Taxonomy" id="2100421"/>
    <lineage>
        <taxon>Viruses</taxon>
        <taxon>Duplodnaviria</taxon>
        <taxon>Heunggongvirae</taxon>
        <taxon>Uroviricota</taxon>
        <taxon>Caudoviricetes</taxon>
        <taxon>Peduoviridae</taxon>
        <taxon>Maltschvirus</taxon>
        <taxon>Maltschvirus maltsch</taxon>
    </lineage>
</organism>
<evidence type="ECO:0000313" key="1">
    <source>
        <dbReference type="EMBL" id="CAB4129485.1"/>
    </source>
</evidence>
<reference evidence="1" key="1">
    <citation type="submission" date="2020-04" db="EMBL/GenBank/DDBJ databases">
        <authorList>
            <person name="Chiriac C."/>
            <person name="Salcher M."/>
            <person name="Ghai R."/>
            <person name="Kavagutti S V."/>
        </authorList>
    </citation>
    <scope>NUCLEOTIDE SEQUENCE</scope>
</reference>